<evidence type="ECO:0000313" key="4">
    <source>
        <dbReference type="Proteomes" id="UP000069940"/>
    </source>
</evidence>
<reference evidence="4" key="1">
    <citation type="journal article" date="2015" name="Proc. Natl. Acad. Sci. U.S.A.">
        <title>Genome sequence of the Asian Tiger mosquito, Aedes albopictus, reveals insights into its biology, genetics, and evolution.</title>
        <authorList>
            <person name="Chen X.G."/>
            <person name="Jiang X."/>
            <person name="Gu J."/>
            <person name="Xu M."/>
            <person name="Wu Y."/>
            <person name="Deng Y."/>
            <person name="Zhang C."/>
            <person name="Bonizzoni M."/>
            <person name="Dermauw W."/>
            <person name="Vontas J."/>
            <person name="Armbruster P."/>
            <person name="Huang X."/>
            <person name="Yang Y."/>
            <person name="Zhang H."/>
            <person name="He W."/>
            <person name="Peng H."/>
            <person name="Liu Y."/>
            <person name="Wu K."/>
            <person name="Chen J."/>
            <person name="Lirakis M."/>
            <person name="Topalis P."/>
            <person name="Van Leeuwen T."/>
            <person name="Hall A.B."/>
            <person name="Jiang X."/>
            <person name="Thorpe C."/>
            <person name="Mueller R.L."/>
            <person name="Sun C."/>
            <person name="Waterhouse R.M."/>
            <person name="Yan G."/>
            <person name="Tu Z.J."/>
            <person name="Fang X."/>
            <person name="James A.A."/>
        </authorList>
    </citation>
    <scope>NUCLEOTIDE SEQUENCE [LARGE SCALE GENOMIC DNA]</scope>
    <source>
        <strain evidence="4">Foshan</strain>
    </source>
</reference>
<keyword evidence="1" id="KW-0479">Metal-binding</keyword>
<keyword evidence="4" id="KW-1185">Reference proteome</keyword>
<dbReference type="Gene3D" id="3.40.1800.20">
    <property type="match status" value="1"/>
</dbReference>
<dbReference type="EnsemblMetazoa" id="AALFPA23_014992.R21727">
    <property type="protein sequence ID" value="AALFPA23_014992.P21727"/>
    <property type="gene ID" value="AALFPA23_014992"/>
</dbReference>
<dbReference type="Proteomes" id="UP000069940">
    <property type="component" value="Unassembled WGS sequence"/>
</dbReference>
<keyword evidence="1" id="KW-0862">Zinc</keyword>
<sequence>MMATRLVLTAGQPAESICRLCFTERRNHELAFIGSQLQQWIEQLTAVKIVHVPSAPASICTVCRNTLEGYEKFREMCHSNDQTFQDTYLRSGDSQPKRQKVAVQKRVGSGSKPAHQTTVELDVVPCGCSGGGGYEAAVDDPEIKIEEVALEKPDVDPLNAKIVTENDLSREMVIDILRGDLACQRLIRDKLAYGASVANKEKSLICRTLCAQLFTTMIEQGIPISSEVKIKLAQCIVAAYPCLGTQGNGVPPEADWFWKHGGQSKGEHTGKIQVWIRNAQTRAPASVRRKRRGTNLNLTDDEANAIEELSLADDQADYRKVNQLMVTTFAYRQNLRGPKTGPSHLCAEFPQLLWYGPLMIEEEFDRMYPNRSGIGTLSSITSFCLMLNHAYDEIACETVQALMKVMAELTLQGNIRKESASGLSPVEEYASIFIRWQQPDTDLDYFVENVPGDPPYIVCSALPFSEGQYFAVIMNSAIDCGFSFGRAFDVLLKSYKVFNFPVSGRAKKVLELFDLIYGIQGHSRLCNVNKLFEKISKAASRLLN</sequence>
<organism evidence="3 4">
    <name type="scientific">Aedes albopictus</name>
    <name type="common">Asian tiger mosquito</name>
    <name type="synonym">Stegomyia albopicta</name>
    <dbReference type="NCBI Taxonomy" id="7160"/>
    <lineage>
        <taxon>Eukaryota</taxon>
        <taxon>Metazoa</taxon>
        <taxon>Ecdysozoa</taxon>
        <taxon>Arthropoda</taxon>
        <taxon>Hexapoda</taxon>
        <taxon>Insecta</taxon>
        <taxon>Pterygota</taxon>
        <taxon>Neoptera</taxon>
        <taxon>Endopterygota</taxon>
        <taxon>Diptera</taxon>
        <taxon>Nematocera</taxon>
        <taxon>Culicoidea</taxon>
        <taxon>Culicidae</taxon>
        <taxon>Culicinae</taxon>
        <taxon>Aedini</taxon>
        <taxon>Aedes</taxon>
        <taxon>Stegomyia</taxon>
    </lineage>
</organism>
<feature type="binding site" evidence="1">
    <location>
        <position position="18"/>
    </location>
    <ligand>
        <name>Zn(2+)</name>
        <dbReference type="ChEBI" id="CHEBI:29105"/>
    </ligand>
</feature>
<feature type="binding site" evidence="1">
    <location>
        <position position="63"/>
    </location>
    <ligand>
        <name>Zn(2+)</name>
        <dbReference type="ChEBI" id="CHEBI:29105"/>
    </ligand>
</feature>
<name>A0ABM1Z4E7_AEDAL</name>
<dbReference type="SUPFAM" id="SSF57716">
    <property type="entry name" value="Glucocorticoid receptor-like (DNA-binding domain)"/>
    <property type="match status" value="1"/>
</dbReference>
<keyword evidence="1" id="KW-0863">Zinc-finger</keyword>
<evidence type="ECO:0000256" key="1">
    <source>
        <dbReference type="PROSITE-ProRule" id="PRU01263"/>
    </source>
</evidence>
<feature type="binding site" evidence="1">
    <location>
        <position position="21"/>
    </location>
    <ligand>
        <name>Zn(2+)</name>
        <dbReference type="ChEBI" id="CHEBI:29105"/>
    </ligand>
</feature>
<dbReference type="RefSeq" id="XP_019545229.2">
    <property type="nucleotide sequence ID" value="XM_019689684.3"/>
</dbReference>
<dbReference type="PROSITE" id="PS51915">
    <property type="entry name" value="ZAD"/>
    <property type="match status" value="1"/>
</dbReference>
<reference evidence="3" key="2">
    <citation type="submission" date="2025-05" db="UniProtKB">
        <authorList>
            <consortium name="EnsemblMetazoa"/>
        </authorList>
    </citation>
    <scope>IDENTIFICATION</scope>
    <source>
        <strain evidence="3">Foshan</strain>
    </source>
</reference>
<protein>
    <recommendedName>
        <fullName evidence="2">ZAD domain-containing protein</fullName>
    </recommendedName>
</protein>
<feature type="binding site" evidence="1">
    <location>
        <position position="60"/>
    </location>
    <ligand>
        <name>Zn(2+)</name>
        <dbReference type="ChEBI" id="CHEBI:29105"/>
    </ligand>
</feature>
<dbReference type="SMART" id="SM00868">
    <property type="entry name" value="zf-AD"/>
    <property type="match status" value="1"/>
</dbReference>
<dbReference type="InterPro" id="IPR012934">
    <property type="entry name" value="Znf_AD"/>
</dbReference>
<evidence type="ECO:0000313" key="3">
    <source>
        <dbReference type="EnsemblMetazoa" id="AALFPA23_014992.P21727"/>
    </source>
</evidence>
<evidence type="ECO:0000259" key="2">
    <source>
        <dbReference type="PROSITE" id="PS51915"/>
    </source>
</evidence>
<dbReference type="GeneID" id="109415742"/>
<proteinExistence type="predicted"/>
<feature type="domain" description="ZAD" evidence="2">
    <location>
        <begin position="16"/>
        <end position="87"/>
    </location>
</feature>
<dbReference type="Pfam" id="PF07776">
    <property type="entry name" value="zf-AD"/>
    <property type="match status" value="1"/>
</dbReference>
<accession>A0ABM1Z4E7</accession>